<accession>A0A892I1R5</accession>
<dbReference type="EMBL" id="CP069482">
    <property type="protein sequence ID" value="QRO78953.1"/>
    <property type="molecule type" value="Genomic_DNA"/>
</dbReference>
<proteinExistence type="predicted"/>
<dbReference type="AlphaFoldDB" id="A0A892I1R5"/>
<sequence length="143" mass="15603">MRSSGVGFTANDERVHGWPTRGATPDDLRTAIATGRKRREREGSGQPLNVGLLDLILGDLLSARTAKPATGIRTVADWWRSWTGIVEHGRTLGIEQGTDEQPFDFKLRVFNAAGDGPWWDDHNRAFRNTAGPVAVGALLGEGR</sequence>
<name>A0A892I1R5_9BURK</name>
<keyword evidence="3" id="KW-1185">Reference proteome</keyword>
<evidence type="ECO:0000256" key="1">
    <source>
        <dbReference type="SAM" id="MobiDB-lite"/>
    </source>
</evidence>
<reference evidence="2 3" key="1">
    <citation type="submission" date="2021-02" db="EMBL/GenBank/DDBJ databases">
        <title>FDA dAtabase for Regulatory Grade micrObial Sequences (FDA-ARGOS): Supporting development and validation of Infectious Disease Dx tests.</title>
        <authorList>
            <person name="Minogue T."/>
            <person name="Wolcott M."/>
            <person name="Wasieloski L."/>
            <person name="Aguilar W."/>
            <person name="Moore D."/>
            <person name="Jaissle J."/>
            <person name="Tallon L."/>
            <person name="Sadzewicz L."/>
            <person name="Zhao X."/>
            <person name="Boylan J."/>
            <person name="Ott S."/>
            <person name="Bowen H."/>
            <person name="Vavikolanu K."/>
            <person name="Mehta A."/>
            <person name="Aluvathingal J."/>
            <person name="Nadendla S."/>
            <person name="Yan Y."/>
            <person name="Sichtig H."/>
        </authorList>
    </citation>
    <scope>NUCLEOTIDE SEQUENCE [LARGE SCALE GENOMIC DNA]</scope>
    <source>
        <strain evidence="2 3">FDAARGOS_1272</strain>
    </source>
</reference>
<feature type="region of interest" description="Disordered" evidence="1">
    <location>
        <begin position="1"/>
        <end position="26"/>
    </location>
</feature>
<protein>
    <submittedName>
        <fullName evidence="2">Uncharacterized protein</fullName>
    </submittedName>
</protein>
<dbReference type="Proteomes" id="UP000625568">
    <property type="component" value="Chromosome 1"/>
</dbReference>
<evidence type="ECO:0000313" key="3">
    <source>
        <dbReference type="Proteomes" id="UP000625568"/>
    </source>
</evidence>
<evidence type="ECO:0000313" key="2">
    <source>
        <dbReference type="EMBL" id="QRO78953.1"/>
    </source>
</evidence>
<gene>
    <name evidence="2" type="ORF">I6K02_14055</name>
</gene>
<organism evidence="2 3">
    <name type="scientific">Burkholderia dolosa</name>
    <dbReference type="NCBI Taxonomy" id="152500"/>
    <lineage>
        <taxon>Bacteria</taxon>
        <taxon>Pseudomonadati</taxon>
        <taxon>Pseudomonadota</taxon>
        <taxon>Betaproteobacteria</taxon>
        <taxon>Burkholderiales</taxon>
        <taxon>Burkholderiaceae</taxon>
        <taxon>Burkholderia</taxon>
        <taxon>Burkholderia cepacia complex</taxon>
    </lineage>
</organism>